<evidence type="ECO:0000256" key="4">
    <source>
        <dbReference type="ARBA" id="ARBA00022692"/>
    </source>
</evidence>
<dbReference type="GO" id="GO:0005743">
    <property type="term" value="C:mitochondrial inner membrane"/>
    <property type="evidence" value="ECO:0007669"/>
    <property type="project" value="UniProtKB-SubCell"/>
</dbReference>
<dbReference type="InterPro" id="IPR018108">
    <property type="entry name" value="MCP_transmembrane"/>
</dbReference>
<dbReference type="PROSITE" id="PS50222">
    <property type="entry name" value="EF_HAND_2"/>
    <property type="match status" value="1"/>
</dbReference>
<keyword evidence="9" id="KW-1133">Transmembrane helix</keyword>
<dbReference type="InterPro" id="IPR002167">
    <property type="entry name" value="GDC-like"/>
</dbReference>
<feature type="repeat" description="Solcar" evidence="12">
    <location>
        <begin position="321"/>
        <end position="406"/>
    </location>
</feature>
<dbReference type="Pfam" id="PF13499">
    <property type="entry name" value="EF-hand_7"/>
    <property type="match status" value="1"/>
</dbReference>
<dbReference type="SUPFAM" id="SSF103506">
    <property type="entry name" value="Mitochondrial carrier"/>
    <property type="match status" value="1"/>
</dbReference>
<dbReference type="GO" id="GO:0055085">
    <property type="term" value="P:transmembrane transport"/>
    <property type="evidence" value="ECO:0007669"/>
    <property type="project" value="InterPro"/>
</dbReference>
<protein>
    <recommendedName>
        <fullName evidence="14">EF-hand domain-containing protein</fullName>
    </recommendedName>
</protein>
<comment type="caution">
    <text evidence="15">The sequence shown here is derived from an EMBL/GenBank/DDBJ whole genome shotgun (WGS) entry which is preliminary data.</text>
</comment>
<dbReference type="PRINTS" id="PR00926">
    <property type="entry name" value="MITOCARRIER"/>
</dbReference>
<evidence type="ECO:0000256" key="10">
    <source>
        <dbReference type="ARBA" id="ARBA00023128"/>
    </source>
</evidence>
<feature type="repeat" description="Solcar" evidence="12">
    <location>
        <begin position="227"/>
        <end position="313"/>
    </location>
</feature>
<keyword evidence="3" id="KW-0813">Transport</keyword>
<comment type="subcellular location">
    <subcellularLocation>
        <location evidence="1">Mitochondrion inner membrane</location>
        <topology evidence="1">Multi-pass membrane protein</topology>
    </subcellularLocation>
</comment>
<dbReference type="Gene3D" id="1.50.40.10">
    <property type="entry name" value="Mitochondrial carrier domain"/>
    <property type="match status" value="1"/>
</dbReference>
<reference evidence="15" key="1">
    <citation type="submission" date="2020-10" db="EMBL/GenBank/DDBJ databases">
        <title>Chromosome-scale genome assembly of the Allis shad, Alosa alosa.</title>
        <authorList>
            <person name="Margot Z."/>
            <person name="Christophe K."/>
            <person name="Cabau C."/>
            <person name="Louis A."/>
            <person name="Berthelot C."/>
            <person name="Parey E."/>
            <person name="Roest Crollius H."/>
            <person name="Montfort J."/>
            <person name="Robinson-Rechavi M."/>
            <person name="Bucao C."/>
            <person name="Bouchez O."/>
            <person name="Gislard M."/>
            <person name="Lluch J."/>
            <person name="Milhes M."/>
            <person name="Lampietro C."/>
            <person name="Lopez Roques C."/>
            <person name="Donnadieu C."/>
            <person name="Braasch I."/>
            <person name="Desvignes T."/>
            <person name="Postlethwait J."/>
            <person name="Bobe J."/>
            <person name="Guiguen Y."/>
        </authorList>
    </citation>
    <scope>NUCLEOTIDE SEQUENCE</scope>
    <source>
        <strain evidence="15">M-15738</strain>
        <tissue evidence="15">Blood</tissue>
    </source>
</reference>
<feature type="region of interest" description="Disordered" evidence="13">
    <location>
        <begin position="563"/>
        <end position="583"/>
    </location>
</feature>
<comment type="similarity">
    <text evidence="2">Belongs to the mitochondrial carrier (TC 2.A.29) family.</text>
</comment>
<proteinExistence type="inferred from homology"/>
<feature type="region of interest" description="Disordered" evidence="13">
    <location>
        <begin position="13"/>
        <end position="65"/>
    </location>
</feature>
<dbReference type="SUPFAM" id="SSF47473">
    <property type="entry name" value="EF-hand"/>
    <property type="match status" value="1"/>
</dbReference>
<keyword evidence="10" id="KW-0496">Mitochondrion</keyword>
<evidence type="ECO:0000256" key="8">
    <source>
        <dbReference type="ARBA" id="ARBA00022837"/>
    </source>
</evidence>
<evidence type="ECO:0000256" key="1">
    <source>
        <dbReference type="ARBA" id="ARBA00004448"/>
    </source>
</evidence>
<sequence length="615" mass="68199">MLGSVWASLSRWWSGSPAECEPVASEQAGREGQPVEKDSGKVEDELKHGDRKDPTVLSGQEASSGTAGKRATVLIMMAPPNFPQKIVKAGDKDLDGQLDFEEFVHYLRDHEKKLRLVFKSLDKKNDGRIDSQEIMQSLRDLGVHISEQQAEKILKRITRGHMVAPIMYMDKNGTMTIDWNEWRDYHLLHPADNIPEIILYWKHSTIFDVGESLMVPDEFTAEEKTTGMWWRHLVAGGGAGAVSRTCTAPLDRLKVLMQVHASRSNNICIAGGFTHMIKEGGMRSLWRGNGINVIKIAPESAIKFMAYEQIKRLIGSNQETLGILERFVAGSLAGAIAQSSIYPMEVLKTRLALRRTGQFSGIADCAKHIFQKEGMTAFYKGYIPNMLGIIPYAGIDLAVYETLKNSWLQRYATDSADPGVFVLLACGTTSSTCGQLASYPLALVRTRMQAQATQEGGPQMTMSGLFRHIVRTEGPIGLYRGLAPNFMKVIPAVSISYVVYENIKITLGVKVESSVRGAVQEVARGTAVLYTGDWTLGQSVWTLDEVEWAETWTCPLHLDQPVTSAERSAEKEKRLSTTPTRWRKDEEGGGGLLLLHGRTVSWTGMTQSFSRPSTQ</sequence>
<keyword evidence="5" id="KW-0479">Metal-binding</keyword>
<dbReference type="PANTHER" id="PTHR24089">
    <property type="entry name" value="SOLUTE CARRIER FAMILY 25"/>
    <property type="match status" value="1"/>
</dbReference>
<evidence type="ECO:0000256" key="7">
    <source>
        <dbReference type="ARBA" id="ARBA00022792"/>
    </source>
</evidence>
<organism evidence="15 16">
    <name type="scientific">Alosa alosa</name>
    <name type="common">allis shad</name>
    <dbReference type="NCBI Taxonomy" id="278164"/>
    <lineage>
        <taxon>Eukaryota</taxon>
        <taxon>Metazoa</taxon>
        <taxon>Chordata</taxon>
        <taxon>Craniata</taxon>
        <taxon>Vertebrata</taxon>
        <taxon>Euteleostomi</taxon>
        <taxon>Actinopterygii</taxon>
        <taxon>Neopterygii</taxon>
        <taxon>Teleostei</taxon>
        <taxon>Clupei</taxon>
        <taxon>Clupeiformes</taxon>
        <taxon>Clupeoidei</taxon>
        <taxon>Clupeidae</taxon>
        <taxon>Alosa</taxon>
    </lineage>
</organism>
<evidence type="ECO:0000259" key="14">
    <source>
        <dbReference type="PROSITE" id="PS50222"/>
    </source>
</evidence>
<evidence type="ECO:0000313" key="15">
    <source>
        <dbReference type="EMBL" id="KAG5272071.1"/>
    </source>
</evidence>
<dbReference type="GO" id="GO:0005509">
    <property type="term" value="F:calcium ion binding"/>
    <property type="evidence" value="ECO:0007669"/>
    <property type="project" value="InterPro"/>
</dbReference>
<evidence type="ECO:0000256" key="12">
    <source>
        <dbReference type="PROSITE-ProRule" id="PRU00282"/>
    </source>
</evidence>
<evidence type="ECO:0000256" key="3">
    <source>
        <dbReference type="ARBA" id="ARBA00022448"/>
    </source>
</evidence>
<dbReference type="Gene3D" id="1.10.238.10">
    <property type="entry name" value="EF-hand"/>
    <property type="match status" value="2"/>
</dbReference>
<keyword evidence="8" id="KW-0106">Calcium</keyword>
<keyword evidence="7" id="KW-0999">Mitochondrion inner membrane</keyword>
<evidence type="ECO:0000256" key="9">
    <source>
        <dbReference type="ARBA" id="ARBA00022989"/>
    </source>
</evidence>
<keyword evidence="16" id="KW-1185">Reference proteome</keyword>
<feature type="repeat" description="Solcar" evidence="12">
    <location>
        <begin position="418"/>
        <end position="506"/>
    </location>
</feature>
<dbReference type="FunFam" id="1.10.238.10:FF:000028">
    <property type="entry name" value="Putative calcium-binding mitochondrial carrier protein scamc-2"/>
    <property type="match status" value="1"/>
</dbReference>
<dbReference type="EMBL" id="JADWDJ010000012">
    <property type="protein sequence ID" value="KAG5272071.1"/>
    <property type="molecule type" value="Genomic_DNA"/>
</dbReference>
<evidence type="ECO:0000256" key="2">
    <source>
        <dbReference type="ARBA" id="ARBA00006375"/>
    </source>
</evidence>
<dbReference type="AlphaFoldDB" id="A0AAV6GDY1"/>
<evidence type="ECO:0000256" key="13">
    <source>
        <dbReference type="SAM" id="MobiDB-lite"/>
    </source>
</evidence>
<dbReference type="InterPro" id="IPR002067">
    <property type="entry name" value="MCP"/>
</dbReference>
<dbReference type="PRINTS" id="PR00928">
    <property type="entry name" value="GRAVESDC"/>
</dbReference>
<feature type="compositionally biased region" description="Basic and acidic residues" evidence="13">
    <location>
        <begin position="33"/>
        <end position="54"/>
    </location>
</feature>
<evidence type="ECO:0000256" key="5">
    <source>
        <dbReference type="ARBA" id="ARBA00022723"/>
    </source>
</evidence>
<dbReference type="SMART" id="SM00054">
    <property type="entry name" value="EFh"/>
    <property type="match status" value="2"/>
</dbReference>
<accession>A0AAV6GDY1</accession>
<keyword evidence="6" id="KW-0677">Repeat</keyword>
<dbReference type="InterPro" id="IPR023395">
    <property type="entry name" value="MCP_dom_sf"/>
</dbReference>
<evidence type="ECO:0000313" key="16">
    <source>
        <dbReference type="Proteomes" id="UP000823561"/>
    </source>
</evidence>
<dbReference type="Proteomes" id="UP000823561">
    <property type="component" value="Chromosome 12"/>
</dbReference>
<gene>
    <name evidence="15" type="ORF">AALO_G00161340</name>
</gene>
<dbReference type="PROSITE" id="PS50920">
    <property type="entry name" value="SOLCAR"/>
    <property type="match status" value="3"/>
</dbReference>
<keyword evidence="11 12" id="KW-0472">Membrane</keyword>
<evidence type="ECO:0000256" key="6">
    <source>
        <dbReference type="ARBA" id="ARBA00022737"/>
    </source>
</evidence>
<keyword evidence="4 12" id="KW-0812">Transmembrane</keyword>
<feature type="domain" description="EF-hand" evidence="14">
    <location>
        <begin position="109"/>
        <end position="144"/>
    </location>
</feature>
<dbReference type="InterPro" id="IPR002048">
    <property type="entry name" value="EF_hand_dom"/>
</dbReference>
<dbReference type="Pfam" id="PF00153">
    <property type="entry name" value="Mito_carr"/>
    <property type="match status" value="3"/>
</dbReference>
<name>A0AAV6GDY1_9TELE</name>
<dbReference type="FunFam" id="1.50.40.10:FF:000003">
    <property type="entry name" value="Putative calcium-binding mitochondrial carrier protein scamc-2"/>
    <property type="match status" value="1"/>
</dbReference>
<evidence type="ECO:0000256" key="11">
    <source>
        <dbReference type="ARBA" id="ARBA00023136"/>
    </source>
</evidence>
<dbReference type="InterPro" id="IPR011992">
    <property type="entry name" value="EF-hand-dom_pair"/>
</dbReference>